<dbReference type="EMBL" id="JAKJSC010000001">
    <property type="protein sequence ID" value="MDE5417320.1"/>
    <property type="molecule type" value="Genomic_DNA"/>
</dbReference>
<keyword evidence="1" id="KW-0602">Photosynthesis</keyword>
<dbReference type="RefSeq" id="WP_275108659.1">
    <property type="nucleotide sequence ID" value="NZ_JAKJSC010000001.1"/>
</dbReference>
<dbReference type="NCBIfam" id="TIGR04183">
    <property type="entry name" value="Por_Secre_tail"/>
    <property type="match status" value="1"/>
</dbReference>
<dbReference type="Gene3D" id="2.130.10.10">
    <property type="entry name" value="YVTN repeat-like/Quinoprotein amine dehydrogenase"/>
    <property type="match status" value="4"/>
</dbReference>
<dbReference type="InterPro" id="IPR026444">
    <property type="entry name" value="Secre_tail"/>
</dbReference>
<protein>
    <submittedName>
        <fullName evidence="5">YCF48-related protein</fullName>
    </submittedName>
</protein>
<proteinExistence type="predicted"/>
<dbReference type="InterPro" id="IPR028203">
    <property type="entry name" value="PSII_CF48-like_dom"/>
</dbReference>
<keyword evidence="6" id="KW-1185">Reference proteome</keyword>
<evidence type="ECO:0000259" key="3">
    <source>
        <dbReference type="Pfam" id="PF14870"/>
    </source>
</evidence>
<evidence type="ECO:0000256" key="1">
    <source>
        <dbReference type="ARBA" id="ARBA00022531"/>
    </source>
</evidence>
<dbReference type="Proteomes" id="UP001528920">
    <property type="component" value="Unassembled WGS sequence"/>
</dbReference>
<dbReference type="Pfam" id="PF18962">
    <property type="entry name" value="Por_Secre_tail"/>
    <property type="match status" value="1"/>
</dbReference>
<dbReference type="InterPro" id="IPR015943">
    <property type="entry name" value="WD40/YVTN_repeat-like_dom_sf"/>
</dbReference>
<organism evidence="5 6">
    <name type="scientific">Paralabilibaculum antarcticum</name>
    <dbReference type="NCBI Taxonomy" id="2912572"/>
    <lineage>
        <taxon>Bacteria</taxon>
        <taxon>Pseudomonadati</taxon>
        <taxon>Bacteroidota</taxon>
        <taxon>Bacteroidia</taxon>
        <taxon>Marinilabiliales</taxon>
        <taxon>Marinifilaceae</taxon>
        <taxon>Paralabilibaculum</taxon>
    </lineage>
</organism>
<dbReference type="Pfam" id="PF14870">
    <property type="entry name" value="PSII_BNR"/>
    <property type="match status" value="3"/>
</dbReference>
<name>A0ABT5VPG1_9BACT</name>
<dbReference type="PANTHER" id="PTHR47199">
    <property type="entry name" value="PHOTOSYSTEM II STABILITY/ASSEMBLY FACTOR HCF136, CHLOROPLASTIC"/>
    <property type="match status" value="1"/>
</dbReference>
<accession>A0ABT5VPG1</accession>
<reference evidence="5 6" key="1">
    <citation type="submission" date="2022-01" db="EMBL/GenBank/DDBJ databases">
        <title>Labilibaculum sp. nov, a marine bacterium isolated from Antarctica.</title>
        <authorList>
            <person name="Dai W."/>
        </authorList>
    </citation>
    <scope>NUCLEOTIDE SEQUENCE [LARGE SCALE GENOMIC DNA]</scope>
    <source>
        <strain evidence="5 6">DW002</strain>
    </source>
</reference>
<dbReference type="SUPFAM" id="SSF110296">
    <property type="entry name" value="Oligoxyloglucan reducing end-specific cellobiohydrolase"/>
    <property type="match status" value="3"/>
</dbReference>
<feature type="domain" description="Secretion system C-terminal sorting" evidence="4">
    <location>
        <begin position="770"/>
        <end position="840"/>
    </location>
</feature>
<gene>
    <name evidence="5" type="ORF">L3049_04800</name>
</gene>
<evidence type="ECO:0000256" key="2">
    <source>
        <dbReference type="ARBA" id="ARBA00023276"/>
    </source>
</evidence>
<evidence type="ECO:0000313" key="6">
    <source>
        <dbReference type="Proteomes" id="UP001528920"/>
    </source>
</evidence>
<dbReference type="PANTHER" id="PTHR47199:SF2">
    <property type="entry name" value="PHOTOSYSTEM II STABILITY_ASSEMBLY FACTOR HCF136, CHLOROPLASTIC"/>
    <property type="match status" value="1"/>
</dbReference>
<feature type="domain" description="Photosynthesis system II assembly factor Ycf48/Hcf136-like" evidence="3">
    <location>
        <begin position="543"/>
        <end position="614"/>
    </location>
</feature>
<feature type="domain" description="Photosynthesis system II assembly factor Ycf48/Hcf136-like" evidence="3">
    <location>
        <begin position="189"/>
        <end position="279"/>
    </location>
</feature>
<keyword evidence="2" id="KW-0604">Photosystem II</keyword>
<evidence type="ECO:0000259" key="4">
    <source>
        <dbReference type="Pfam" id="PF18962"/>
    </source>
</evidence>
<feature type="domain" description="Photosynthesis system II assembly factor Ycf48/Hcf136-like" evidence="3">
    <location>
        <begin position="409"/>
        <end position="538"/>
    </location>
</feature>
<comment type="caution">
    <text evidence="5">The sequence shown here is derived from an EMBL/GenBank/DDBJ whole genome shotgun (WGS) entry which is preliminary data.</text>
</comment>
<sequence>MKNIIVALILLLLVFCANGQDWKWKNPIPTGNILNKVKCIDSLTAIAIGKKGTILKSTNKGLDWSIQTSGTDVDLNSISLVDKDTIYISGEDHSVFKTINGGEIWKKVFKGSGGSSIATQVFFVNAAIGYLLGGSMRLYKTSDYGKTWIDLNVSTEFQNVSFIYFTSENVGYGVRDCELLKTIDGGITWSQKRLSKCSVYKSIFFIDENSGYLVGSSGTILRTNNAGESWTVLNEFPANLTNSNLESIEFINNDVGFVVGQKEILKTYDGGNNWEIIHQSKLDLFSISFFDSVNGIAVGGDWLNGIPEILNTADGGNNWNENSYTATTKYIDKIKFVNKNIGYSVGGHVTATYSGYIMKTLNAGNSWNKLDTGLDTYWINDISIPNIDTIYVVANRGQILKSSDAGTTWSEQNSNTSENLYAVKFLNTSTGYAVGNNGTIIKTNDGGDTWDKQDSPTDGTLRSLYFKDINTGYIPAYEIDSTILLKTIDGGGNWIKKSIGTVSDPRGIDFVSTDTAFIAGSSGGILKTSDGGNNWEQSYQNGNNYFDIFFTNKNTGYVVGDRGEISMTEDCGNNWTAVKSGTDKQLRSVFFTDVNTGYAVGRNGIILKTTNSGSCLRAFNQSKYFTCSYDTVLIKPNFVGGTKPVTYRWEDSQTTSSILVSPNYETTYTVTITDFEMNSIDIQIPVYATTIPTPEIRLSKDTLISDSEYGNQWYWDQNLIVGATTQKIITNVTGDFHIIVSYNNCHSEKSNTIHFGLYTSIQTLDRDFKIYPNPVSAMLTIEHLNNFEDGIIKLVGINGQVIFTQKITEDVVQLNLSEMPNGMYLIQLISDDKIITKKIIKK</sequence>
<evidence type="ECO:0000313" key="5">
    <source>
        <dbReference type="EMBL" id="MDE5417320.1"/>
    </source>
</evidence>